<evidence type="ECO:0000256" key="13">
    <source>
        <dbReference type="ARBA" id="ARBA00023315"/>
    </source>
</evidence>
<dbReference type="InterPro" id="IPR001451">
    <property type="entry name" value="Hexapep"/>
</dbReference>
<gene>
    <name evidence="18 21" type="primary">glmU</name>
    <name evidence="21" type="ORF">L3556_09210</name>
</gene>
<feature type="region of interest" description="Pyrophosphorylase" evidence="18">
    <location>
        <begin position="1"/>
        <end position="226"/>
    </location>
</feature>
<dbReference type="InterPro" id="IPR011004">
    <property type="entry name" value="Trimer_LpxA-like_sf"/>
</dbReference>
<keyword evidence="4 18" id="KW-0963">Cytoplasm</keyword>
<comment type="function">
    <text evidence="17 18">Catalyzes the last two sequential reactions in the de novo biosynthetic pathway for UDP-N-acetylglucosamine (UDP-GlcNAc). The C-terminal domain catalyzes the transfer of acetyl group from acetyl coenzyme A to glucosamine-1-phosphate (GlcN-1-P) to produce N-acetylglucosamine-1-phosphate (GlcNAc-1-P), which is converted into UDP-GlcNAc by the transfer of uridine 5-monophosphate (from uridine 5-triphosphate), a reaction catalyzed by the N-terminal domain.</text>
</comment>
<feature type="compositionally biased region" description="Polar residues" evidence="19">
    <location>
        <begin position="450"/>
        <end position="463"/>
    </location>
</feature>
<keyword evidence="22" id="KW-1185">Reference proteome</keyword>
<evidence type="ECO:0000256" key="10">
    <source>
        <dbReference type="ARBA" id="ARBA00022960"/>
    </source>
</evidence>
<feature type="domain" description="MobA-like NTP transferase" evidence="20">
    <location>
        <begin position="5"/>
        <end position="131"/>
    </location>
</feature>
<comment type="caution">
    <text evidence="18">Lacks conserved residue(s) required for the propagation of feature annotation.</text>
</comment>
<keyword evidence="13 18" id="KW-0012">Acyltransferase</keyword>
<dbReference type="CDD" id="cd02540">
    <property type="entry name" value="GT2_GlmU_N_bac"/>
    <property type="match status" value="1"/>
</dbReference>
<dbReference type="EC" id="2.3.1.157" evidence="18"/>
<keyword evidence="9 18" id="KW-0460">Magnesium</keyword>
<organism evidence="21 22">
    <name type="scientific">Candidatus Synechococcus calcipolaris G9</name>
    <dbReference type="NCBI Taxonomy" id="1497997"/>
    <lineage>
        <taxon>Bacteria</taxon>
        <taxon>Bacillati</taxon>
        <taxon>Cyanobacteriota</taxon>
        <taxon>Cyanophyceae</taxon>
        <taxon>Synechococcales</taxon>
        <taxon>Synechococcaceae</taxon>
        <taxon>Synechococcus</taxon>
    </lineage>
</organism>
<comment type="catalytic activity">
    <reaction evidence="15 18">
        <text>alpha-D-glucosamine 1-phosphate + acetyl-CoA = N-acetyl-alpha-D-glucosamine 1-phosphate + CoA + H(+)</text>
        <dbReference type="Rhea" id="RHEA:13725"/>
        <dbReference type="ChEBI" id="CHEBI:15378"/>
        <dbReference type="ChEBI" id="CHEBI:57287"/>
        <dbReference type="ChEBI" id="CHEBI:57288"/>
        <dbReference type="ChEBI" id="CHEBI:57776"/>
        <dbReference type="ChEBI" id="CHEBI:58516"/>
        <dbReference type="EC" id="2.3.1.157"/>
    </reaction>
</comment>
<dbReference type="InterPro" id="IPR050065">
    <property type="entry name" value="GlmU-like"/>
</dbReference>
<feature type="binding site" evidence="18">
    <location>
        <position position="140"/>
    </location>
    <ligand>
        <name>UDP-N-acetyl-alpha-D-glucosamine</name>
        <dbReference type="ChEBI" id="CHEBI:57705"/>
    </ligand>
</feature>
<feature type="region of interest" description="N-acetyltransferase" evidence="18">
    <location>
        <begin position="248"/>
        <end position="463"/>
    </location>
</feature>
<evidence type="ECO:0000313" key="22">
    <source>
        <dbReference type="Proteomes" id="UP001154265"/>
    </source>
</evidence>
<feature type="binding site" evidence="18">
    <location>
        <position position="224"/>
    </location>
    <ligand>
        <name>UDP-N-acetyl-alpha-D-glucosamine</name>
        <dbReference type="ChEBI" id="CHEBI:57705"/>
    </ligand>
</feature>
<feature type="binding site" evidence="18">
    <location>
        <position position="436"/>
    </location>
    <ligand>
        <name>acetyl-CoA</name>
        <dbReference type="ChEBI" id="CHEBI:57288"/>
    </ligand>
</feature>
<dbReference type="NCBIfam" id="NF010940">
    <property type="entry name" value="PRK14360.1"/>
    <property type="match status" value="1"/>
</dbReference>
<keyword evidence="7 18" id="KW-0479">Metal-binding</keyword>
<evidence type="ECO:0000256" key="5">
    <source>
        <dbReference type="ARBA" id="ARBA00022679"/>
    </source>
</evidence>
<keyword evidence="6 18" id="KW-0548">Nucleotidyltransferase</keyword>
<evidence type="ECO:0000256" key="11">
    <source>
        <dbReference type="ARBA" id="ARBA00022984"/>
    </source>
</evidence>
<feature type="binding site" evidence="18">
    <location>
        <position position="224"/>
    </location>
    <ligand>
        <name>Mg(2+)</name>
        <dbReference type="ChEBI" id="CHEBI:18420"/>
    </ligand>
</feature>
<feature type="binding site" evidence="18">
    <location>
        <position position="376"/>
    </location>
    <ligand>
        <name>acetyl-CoA</name>
        <dbReference type="ChEBI" id="CHEBI:57288"/>
    </ligand>
</feature>
<evidence type="ECO:0000256" key="3">
    <source>
        <dbReference type="ARBA" id="ARBA00007947"/>
    </source>
</evidence>
<evidence type="ECO:0000259" key="20">
    <source>
        <dbReference type="Pfam" id="PF12804"/>
    </source>
</evidence>
<proteinExistence type="inferred from homology"/>
<dbReference type="CDD" id="cd03353">
    <property type="entry name" value="LbH_GlmU_C"/>
    <property type="match status" value="1"/>
</dbReference>
<evidence type="ECO:0000256" key="12">
    <source>
        <dbReference type="ARBA" id="ARBA00023268"/>
    </source>
</evidence>
<feature type="binding site" evidence="18">
    <location>
        <begin position="78"/>
        <end position="79"/>
    </location>
    <ligand>
        <name>UDP-N-acetyl-alpha-D-glucosamine</name>
        <dbReference type="ChEBI" id="CHEBI:57705"/>
    </ligand>
</feature>
<evidence type="ECO:0000256" key="9">
    <source>
        <dbReference type="ARBA" id="ARBA00022842"/>
    </source>
</evidence>
<dbReference type="Pfam" id="PF12804">
    <property type="entry name" value="NTP_transf_3"/>
    <property type="match status" value="1"/>
</dbReference>
<dbReference type="EC" id="2.7.7.23" evidence="18"/>
<dbReference type="SUPFAM" id="SSF53448">
    <property type="entry name" value="Nucleotide-diphospho-sugar transferases"/>
    <property type="match status" value="1"/>
</dbReference>
<evidence type="ECO:0000256" key="4">
    <source>
        <dbReference type="ARBA" id="ARBA00022490"/>
    </source>
</evidence>
<comment type="similarity">
    <text evidence="2 18">In the C-terminal section; belongs to the transferase hexapeptide repeat family.</text>
</comment>
<dbReference type="GO" id="GO:0003977">
    <property type="term" value="F:UDP-N-acetylglucosamine diphosphorylase activity"/>
    <property type="evidence" value="ECO:0007669"/>
    <property type="project" value="UniProtKB-EC"/>
</dbReference>
<feature type="region of interest" description="Disordered" evidence="19">
    <location>
        <begin position="444"/>
        <end position="463"/>
    </location>
</feature>
<keyword evidence="5 18" id="KW-0808">Transferase</keyword>
<evidence type="ECO:0000256" key="19">
    <source>
        <dbReference type="SAM" id="MobiDB-lite"/>
    </source>
</evidence>
<comment type="caution">
    <text evidence="21">The sequence shown here is derived from an EMBL/GenBank/DDBJ whole genome shotgun (WGS) entry which is preliminary data.</text>
</comment>
<evidence type="ECO:0000256" key="7">
    <source>
        <dbReference type="ARBA" id="ARBA00022723"/>
    </source>
</evidence>
<accession>A0ABT6EZV1</accession>
<dbReference type="NCBIfam" id="TIGR01173">
    <property type="entry name" value="glmU"/>
    <property type="match status" value="1"/>
</dbReference>
<feature type="binding site" evidence="18">
    <location>
        <position position="21"/>
    </location>
    <ligand>
        <name>UDP-N-acetyl-alpha-D-glucosamine</name>
        <dbReference type="ChEBI" id="CHEBI:57705"/>
    </ligand>
</feature>
<dbReference type="Gene3D" id="2.160.10.10">
    <property type="entry name" value="Hexapeptide repeat proteins"/>
    <property type="match status" value="1"/>
</dbReference>
<feature type="binding site" evidence="18">
    <location>
        <position position="362"/>
    </location>
    <ligand>
        <name>UDP-N-acetyl-alpha-D-glucosamine</name>
        <dbReference type="ChEBI" id="CHEBI:57705"/>
    </ligand>
</feature>
<dbReference type="HAMAP" id="MF_01631">
    <property type="entry name" value="GlmU"/>
    <property type="match status" value="1"/>
</dbReference>
<name>A0ABT6EZV1_9SYNE</name>
<keyword evidence="11 18" id="KW-0573">Peptidoglycan synthesis</keyword>
<comment type="catalytic activity">
    <reaction evidence="16 18">
        <text>N-acetyl-alpha-D-glucosamine 1-phosphate + UTP + H(+) = UDP-N-acetyl-alpha-D-glucosamine + diphosphate</text>
        <dbReference type="Rhea" id="RHEA:13509"/>
        <dbReference type="ChEBI" id="CHEBI:15378"/>
        <dbReference type="ChEBI" id="CHEBI:33019"/>
        <dbReference type="ChEBI" id="CHEBI:46398"/>
        <dbReference type="ChEBI" id="CHEBI:57705"/>
        <dbReference type="ChEBI" id="CHEBI:57776"/>
        <dbReference type="EC" id="2.7.7.23"/>
    </reaction>
</comment>
<feature type="active site" description="Proton acceptor" evidence="18">
    <location>
        <position position="359"/>
    </location>
</feature>
<feature type="region of interest" description="Linker" evidence="18">
    <location>
        <begin position="227"/>
        <end position="247"/>
    </location>
</feature>
<keyword evidence="8 18" id="KW-0677">Repeat</keyword>
<comment type="subcellular location">
    <subcellularLocation>
        <location evidence="1 18">Cytoplasm</location>
    </subcellularLocation>
</comment>
<dbReference type="SUPFAM" id="SSF51161">
    <property type="entry name" value="Trimeric LpxA-like enzymes"/>
    <property type="match status" value="1"/>
</dbReference>
<dbReference type="PANTHER" id="PTHR43584">
    <property type="entry name" value="NUCLEOTIDYL TRANSFERASE"/>
    <property type="match status" value="1"/>
</dbReference>
<keyword evidence="12 18" id="KW-0511">Multifunctional enzyme</keyword>
<protein>
    <recommendedName>
        <fullName evidence="18">Bifunctional protein GlmU</fullName>
    </recommendedName>
    <domain>
        <recommendedName>
            <fullName evidence="18">UDP-N-acetylglucosamine pyrophosphorylase</fullName>
            <ecNumber evidence="18">2.7.7.23</ecNumber>
        </recommendedName>
        <alternativeName>
            <fullName evidence="18">N-acetylglucosamine-1-phosphate uridyltransferase</fullName>
        </alternativeName>
    </domain>
    <domain>
        <recommendedName>
            <fullName evidence="18">Glucosamine-1-phosphate N-acetyltransferase</fullName>
            <ecNumber evidence="18">2.3.1.157</ecNumber>
        </recommendedName>
    </domain>
</protein>
<evidence type="ECO:0000256" key="14">
    <source>
        <dbReference type="ARBA" id="ARBA00023316"/>
    </source>
</evidence>
<feature type="binding site" evidence="18">
    <location>
        <position position="73"/>
    </location>
    <ligand>
        <name>UDP-N-acetyl-alpha-D-glucosamine</name>
        <dbReference type="ChEBI" id="CHEBI:57705"/>
    </ligand>
</feature>
<dbReference type="RefSeq" id="WP_277866981.1">
    <property type="nucleotide sequence ID" value="NZ_JAKKUT010000002.1"/>
</dbReference>
<feature type="binding site" evidence="18">
    <location>
        <position position="170"/>
    </location>
    <ligand>
        <name>UDP-N-acetyl-alpha-D-glucosamine</name>
        <dbReference type="ChEBI" id="CHEBI:57705"/>
    </ligand>
</feature>
<comment type="pathway">
    <text evidence="18">Nucleotide-sugar biosynthesis; UDP-N-acetyl-alpha-D-glucosamine biosynthesis; N-acetyl-alpha-D-glucosamine 1-phosphate from alpha-D-glucosamine 6-phosphate (route II): step 2/2.</text>
</comment>
<feature type="binding site" evidence="18">
    <location>
        <position position="155"/>
    </location>
    <ligand>
        <name>UDP-N-acetyl-alpha-D-glucosamine</name>
        <dbReference type="ChEBI" id="CHEBI:57705"/>
    </ligand>
</feature>
<reference evidence="21" key="1">
    <citation type="journal article" date="2022" name="Genome Biol. Evol.">
        <title>A New Gene Family Diagnostic for Intracellular Biomineralization of Amorphous Ca Carbonates by Cyanobacteria.</title>
        <authorList>
            <person name="Benzerara K."/>
            <person name="Duprat E."/>
            <person name="Bitard-Feildel T."/>
            <person name="Caumes G."/>
            <person name="Cassier-Chauvat C."/>
            <person name="Chauvat F."/>
            <person name="Dezi M."/>
            <person name="Diop S.I."/>
            <person name="Gaschignard G."/>
            <person name="Gorgen S."/>
            <person name="Gugger M."/>
            <person name="Lopez-Garcia P."/>
            <person name="Millet M."/>
            <person name="Skouri-Panet F."/>
            <person name="Moreira D."/>
            <person name="Callebaut I."/>
        </authorList>
    </citation>
    <scope>NUCLEOTIDE SEQUENCE</scope>
    <source>
        <strain evidence="21">G9</strain>
    </source>
</reference>
<evidence type="ECO:0000256" key="8">
    <source>
        <dbReference type="ARBA" id="ARBA00022737"/>
    </source>
</evidence>
<keyword evidence="14 18" id="KW-0961">Cell wall biogenesis/degradation</keyword>
<comment type="subunit">
    <text evidence="18">Homotrimer.</text>
</comment>
<dbReference type="InterPro" id="IPR025877">
    <property type="entry name" value="MobA-like_NTP_Trfase"/>
</dbReference>
<evidence type="ECO:0000256" key="1">
    <source>
        <dbReference type="ARBA" id="ARBA00004496"/>
    </source>
</evidence>
<feature type="binding site" evidence="18">
    <location>
        <begin position="382"/>
        <end position="383"/>
    </location>
    <ligand>
        <name>acetyl-CoA</name>
        <dbReference type="ChEBI" id="CHEBI:57288"/>
    </ligand>
</feature>
<reference evidence="21" key="2">
    <citation type="submission" date="2022-01" db="EMBL/GenBank/DDBJ databases">
        <authorList>
            <person name="Zivanovic Y."/>
            <person name="Moreira D."/>
            <person name="Lopez-Garcia P."/>
        </authorList>
    </citation>
    <scope>NUCLEOTIDE SEQUENCE</scope>
    <source>
        <strain evidence="21">G9</strain>
    </source>
</reference>
<feature type="binding site" evidence="18">
    <location>
        <position position="373"/>
    </location>
    <ligand>
        <name>UDP-N-acetyl-alpha-D-glucosamine</name>
        <dbReference type="ChEBI" id="CHEBI:57705"/>
    </ligand>
</feature>
<evidence type="ECO:0000256" key="15">
    <source>
        <dbReference type="ARBA" id="ARBA00048247"/>
    </source>
</evidence>
<feature type="binding site" evidence="18">
    <location>
        <position position="347"/>
    </location>
    <ligand>
        <name>UDP-N-acetyl-alpha-D-glucosamine</name>
        <dbReference type="ChEBI" id="CHEBI:57705"/>
    </ligand>
</feature>
<dbReference type="EMBL" id="JAKKUT010000002">
    <property type="protein sequence ID" value="MDG2991102.1"/>
    <property type="molecule type" value="Genomic_DNA"/>
</dbReference>
<dbReference type="PANTHER" id="PTHR43584:SF3">
    <property type="entry name" value="BIFUNCTIONAL PROTEIN GLMU"/>
    <property type="match status" value="1"/>
</dbReference>
<dbReference type="Pfam" id="PF14602">
    <property type="entry name" value="Hexapep_2"/>
    <property type="match status" value="1"/>
</dbReference>
<dbReference type="Gene3D" id="3.90.550.10">
    <property type="entry name" value="Spore Coat Polysaccharide Biosynthesis Protein SpsA, Chain A"/>
    <property type="match status" value="1"/>
</dbReference>
<evidence type="ECO:0000256" key="17">
    <source>
        <dbReference type="ARBA" id="ARBA00049628"/>
    </source>
</evidence>
<dbReference type="InterPro" id="IPR038009">
    <property type="entry name" value="GlmU_C_LbH"/>
</dbReference>
<feature type="binding site" evidence="18">
    <location>
        <position position="329"/>
    </location>
    <ligand>
        <name>UDP-N-acetyl-alpha-D-glucosamine</name>
        <dbReference type="ChEBI" id="CHEBI:57705"/>
    </ligand>
</feature>
<dbReference type="GO" id="GO:0019134">
    <property type="term" value="F:glucosamine-1-phosphate N-acetyltransferase activity"/>
    <property type="evidence" value="ECO:0007669"/>
    <property type="project" value="UniProtKB-EC"/>
</dbReference>
<dbReference type="InterPro" id="IPR005882">
    <property type="entry name" value="Bifunctional_GlmU"/>
</dbReference>
<evidence type="ECO:0000256" key="18">
    <source>
        <dbReference type="HAMAP-Rule" id="MF_01631"/>
    </source>
</evidence>
<keyword evidence="10 18" id="KW-0133">Cell shape</keyword>
<sequence length="463" mass="50560">MIVVAVLAAGRGTRMKSSLPKVLHPLGGRSLVGWVLRSVAALEPSRQMVIVGYEGELVCQSLKHLANVEFVEQREQLGTGHAVQQVLPLLENYDGHLLVLNGDVPLLRSQTLQTLLQTHQEHKNAATILTAHIPNPKGYGRVICDGNHILKQIIEDRDCTTAQKQNRRINAGVYCFHWPRLAEVLPHLKTENDQKEYYLTDAVNDLAPVMAVDVEDYEEILGVNDRQQLATAYQILQTRIKREWMMAGVTLIDPGSTTIDDTVQLSPDVVIEPQTHLRGETHIGRGSQIGPGSLIENSTIGEDTTVRYSVVSQSQIADHSQIGPYAHIRQRSQVGEHCRIGNFVELKKASMGDGSKASHLAYLGDTTLGEQVNIGAGTITANYDGVNKHQTILGDRCKTGANSVLVAPLTLGEDVTVAAGSTVTKSVAADSLVIARSRQIVKPGWRLPKTQESQETGKNTSQE</sequence>
<dbReference type="Pfam" id="PF00132">
    <property type="entry name" value="Hexapep"/>
    <property type="match status" value="1"/>
</dbReference>
<comment type="cofactor">
    <cofactor evidence="18">
        <name>Mg(2+)</name>
        <dbReference type="ChEBI" id="CHEBI:18420"/>
    </cofactor>
    <text evidence="18">Binds 1 Mg(2+) ion per subunit.</text>
</comment>
<feature type="binding site" evidence="18">
    <location>
        <position position="103"/>
    </location>
    <ligand>
        <name>Mg(2+)</name>
        <dbReference type="ChEBI" id="CHEBI:18420"/>
    </ligand>
</feature>
<comment type="pathway">
    <text evidence="18">Nucleotide-sugar biosynthesis; UDP-N-acetyl-alpha-D-glucosamine biosynthesis; UDP-N-acetyl-alpha-D-glucosamine from N-acetyl-alpha-D-glucosamine 1-phosphate: step 1/1.</text>
</comment>
<comment type="pathway">
    <text evidence="18">Bacterial outer membrane biogenesis; LPS lipid A biosynthesis.</text>
</comment>
<feature type="binding site" evidence="18">
    <location>
        <position position="419"/>
    </location>
    <ligand>
        <name>acetyl-CoA</name>
        <dbReference type="ChEBI" id="CHEBI:57288"/>
    </ligand>
</feature>
<evidence type="ECO:0000256" key="6">
    <source>
        <dbReference type="ARBA" id="ARBA00022695"/>
    </source>
</evidence>
<evidence type="ECO:0000256" key="2">
    <source>
        <dbReference type="ARBA" id="ARBA00007707"/>
    </source>
</evidence>
<dbReference type="Proteomes" id="UP001154265">
    <property type="component" value="Unassembled WGS sequence"/>
</dbReference>
<dbReference type="InterPro" id="IPR029044">
    <property type="entry name" value="Nucleotide-diphossugar_trans"/>
</dbReference>
<evidence type="ECO:0000313" key="21">
    <source>
        <dbReference type="EMBL" id="MDG2991102.1"/>
    </source>
</evidence>
<feature type="binding site" evidence="18">
    <location>
        <begin position="7"/>
        <end position="10"/>
    </location>
    <ligand>
        <name>UDP-N-acetyl-alpha-D-glucosamine</name>
        <dbReference type="ChEBI" id="CHEBI:57705"/>
    </ligand>
</feature>
<comment type="similarity">
    <text evidence="3 18">In the N-terminal section; belongs to the N-acetylglucosamine-1-phosphate uridyltransferase family.</text>
</comment>
<evidence type="ECO:0000256" key="16">
    <source>
        <dbReference type="ARBA" id="ARBA00048493"/>
    </source>
</evidence>